<reference evidence="3 5" key="2">
    <citation type="submission" date="2020-12" db="EMBL/GenBank/DDBJ databases">
        <title>Taxonomic evaluation of the Bacillus sporothermodurans group of bacteria based on whole genome sequences.</title>
        <authorList>
            <person name="Fiedler G."/>
            <person name="Herbstmann A.-D."/>
            <person name="Doll E."/>
            <person name="Wenning M."/>
            <person name="Brinks E."/>
            <person name="Kabisch J."/>
            <person name="Breitenwieser F."/>
            <person name="Lappann M."/>
            <person name="Boehnlein C."/>
            <person name="Franz C."/>
        </authorList>
    </citation>
    <scope>NUCLEOTIDE SEQUENCE [LARGE SCALE GENOMIC DNA]</scope>
    <source>
        <strain evidence="3 5">DSM 10599</strain>
    </source>
</reference>
<keyword evidence="4" id="KW-1185">Reference proteome</keyword>
<dbReference type="GeneID" id="62499984"/>
<evidence type="ECO:0000313" key="5">
    <source>
        <dbReference type="Proteomes" id="UP000595512"/>
    </source>
</evidence>
<dbReference type="RefSeq" id="WP_066232131.1">
    <property type="nucleotide sequence ID" value="NZ_CP066701.1"/>
</dbReference>
<feature type="transmembrane region" description="Helical" evidence="1">
    <location>
        <begin position="7"/>
        <end position="25"/>
    </location>
</feature>
<dbReference type="EMBL" id="LQYN01000060">
    <property type="protein sequence ID" value="KYD04398.1"/>
    <property type="molecule type" value="Genomic_DNA"/>
</dbReference>
<dbReference type="KEGG" id="hspo:JGZ69_22065"/>
<feature type="transmembrane region" description="Helical" evidence="1">
    <location>
        <begin position="31"/>
        <end position="49"/>
    </location>
</feature>
<evidence type="ECO:0000256" key="1">
    <source>
        <dbReference type="SAM" id="Phobius"/>
    </source>
</evidence>
<sequence length="61" mass="6669">MKDIKWIFILFATIAAASMIGIGVAIGEKSILGIIICILVLILVMGYGFKTKAKMRQEGRL</sequence>
<proteinExistence type="predicted"/>
<organism evidence="2 4">
    <name type="scientific">Heyndrickxia sporothermodurans</name>
    <dbReference type="NCBI Taxonomy" id="46224"/>
    <lineage>
        <taxon>Bacteria</taxon>
        <taxon>Bacillati</taxon>
        <taxon>Bacillota</taxon>
        <taxon>Bacilli</taxon>
        <taxon>Bacillales</taxon>
        <taxon>Bacillaceae</taxon>
        <taxon>Heyndrickxia</taxon>
    </lineage>
</organism>
<name>A0A150KWH2_9BACI</name>
<keyword evidence="1" id="KW-0472">Membrane</keyword>
<reference evidence="2 4" key="1">
    <citation type="submission" date="2016-01" db="EMBL/GenBank/DDBJ databases">
        <title>Genome Sequences of Twelve Sporeforming Bacillus Species Isolated from Foods.</title>
        <authorList>
            <person name="Berendsen E.M."/>
            <person name="Wells-Bennik M.H."/>
            <person name="Krawcyk A.O."/>
            <person name="De Jong A."/>
            <person name="Holsappel S."/>
            <person name="Eijlander R.T."/>
            <person name="Kuipers O.P."/>
        </authorList>
    </citation>
    <scope>NUCLEOTIDE SEQUENCE [LARGE SCALE GENOMIC DNA]</scope>
    <source>
        <strain evidence="2 4">B4102</strain>
    </source>
</reference>
<dbReference type="AlphaFoldDB" id="A0A150KWH2"/>
<keyword evidence="1" id="KW-1133">Transmembrane helix</keyword>
<protein>
    <submittedName>
        <fullName evidence="3">YlaF family protein</fullName>
    </submittedName>
</protein>
<evidence type="ECO:0000313" key="3">
    <source>
        <dbReference type="EMBL" id="QQX25339.1"/>
    </source>
</evidence>
<dbReference type="Proteomes" id="UP000595512">
    <property type="component" value="Chromosome"/>
</dbReference>
<dbReference type="EMBL" id="CP066701">
    <property type="protein sequence ID" value="QQX25339.1"/>
    <property type="molecule type" value="Genomic_DNA"/>
</dbReference>
<evidence type="ECO:0000313" key="4">
    <source>
        <dbReference type="Proteomes" id="UP000075666"/>
    </source>
</evidence>
<keyword evidence="1" id="KW-0812">Transmembrane</keyword>
<evidence type="ECO:0000313" key="2">
    <source>
        <dbReference type="EMBL" id="KYD04398.1"/>
    </source>
</evidence>
<dbReference type="Pfam" id="PF17259">
    <property type="entry name" value="DUF5325"/>
    <property type="match status" value="1"/>
</dbReference>
<dbReference type="OrthoDB" id="2679959at2"/>
<dbReference type="InterPro" id="IPR035211">
    <property type="entry name" value="DUF5325"/>
</dbReference>
<accession>A0A150KWH2</accession>
<dbReference type="PATRIC" id="fig|46224.3.peg.3353"/>
<dbReference type="STRING" id="46224.B4102_0430"/>
<gene>
    <name evidence="2" type="ORF">B4102_0430</name>
    <name evidence="3" type="ORF">JGZ69_22065</name>
</gene>
<dbReference type="Proteomes" id="UP000075666">
    <property type="component" value="Unassembled WGS sequence"/>
</dbReference>